<gene>
    <name evidence="1" type="ORF">I8748_07135</name>
</gene>
<dbReference type="EMBL" id="JAECZC010000009">
    <property type="protein sequence ID" value="MBH8561947.1"/>
    <property type="molecule type" value="Genomic_DNA"/>
</dbReference>
<name>A0A8J7HR57_9NOST</name>
<dbReference type="AlphaFoldDB" id="A0A8J7HR57"/>
<protein>
    <submittedName>
        <fullName evidence="1">Uncharacterized protein</fullName>
    </submittedName>
</protein>
<accession>A0A8J7HR57</accession>
<reference evidence="1 2" key="1">
    <citation type="journal article" date="2021" name="Int. J. Syst. Evol. Microbiol.">
        <title>Amazonocrinis nigriterrae gen. nov., sp. nov., Atlanticothrix silvestris gen. nov., sp. nov. and Dendronalium phyllosphericum gen. nov., sp. nov., nostocacean cyanobacteria from Brazilian environments.</title>
        <authorList>
            <person name="Alvarenga D.O."/>
            <person name="Andreote A.P.D."/>
            <person name="Branco L.H.Z."/>
            <person name="Delbaje E."/>
            <person name="Cruz R.B."/>
            <person name="Varani A.M."/>
            <person name="Fiore M.F."/>
        </authorList>
    </citation>
    <scope>NUCLEOTIDE SEQUENCE [LARGE SCALE GENOMIC DNA]</scope>
    <source>
        <strain evidence="1 2">CENA67</strain>
    </source>
</reference>
<dbReference type="RefSeq" id="WP_198123946.1">
    <property type="nucleotide sequence ID" value="NZ_JAECZC010000009.1"/>
</dbReference>
<evidence type="ECO:0000313" key="1">
    <source>
        <dbReference type="EMBL" id="MBH8561947.1"/>
    </source>
</evidence>
<evidence type="ECO:0000313" key="2">
    <source>
        <dbReference type="Proteomes" id="UP000632766"/>
    </source>
</evidence>
<comment type="caution">
    <text evidence="1">The sequence shown here is derived from an EMBL/GenBank/DDBJ whole genome shotgun (WGS) entry which is preliminary data.</text>
</comment>
<dbReference type="Proteomes" id="UP000632766">
    <property type="component" value="Unassembled WGS sequence"/>
</dbReference>
<organism evidence="1 2">
    <name type="scientific">Amazonocrinis nigriterrae CENA67</name>
    <dbReference type="NCBI Taxonomy" id="2794033"/>
    <lineage>
        <taxon>Bacteria</taxon>
        <taxon>Bacillati</taxon>
        <taxon>Cyanobacteriota</taxon>
        <taxon>Cyanophyceae</taxon>
        <taxon>Nostocales</taxon>
        <taxon>Nostocaceae</taxon>
        <taxon>Amazonocrinis</taxon>
        <taxon>Amazonocrinis nigriterrae</taxon>
    </lineage>
</organism>
<proteinExistence type="predicted"/>
<sequence>MSHLKKFEIWVELDIIEDQHVDEEFCNAILLFSDGSKIGINIWSEKFFYQNFKNFDWINEQVAILPDIVVRDFNASSIRQAIFNLVTKQNWLEGRGFPARREEMV</sequence>
<keyword evidence="2" id="KW-1185">Reference proteome</keyword>